<dbReference type="GO" id="GO:0016020">
    <property type="term" value="C:membrane"/>
    <property type="evidence" value="ECO:0007669"/>
    <property type="project" value="UniProtKB-SubCell"/>
</dbReference>
<evidence type="ECO:0000256" key="2">
    <source>
        <dbReference type="ARBA" id="ARBA00022692"/>
    </source>
</evidence>
<comment type="subcellular location">
    <subcellularLocation>
        <location evidence="1">Membrane</location>
        <topology evidence="1">Single-pass type II membrane protein</topology>
    </subcellularLocation>
</comment>
<dbReference type="InterPro" id="IPR016186">
    <property type="entry name" value="C-type_lectin-like/link_sf"/>
</dbReference>
<dbReference type="InterPro" id="IPR016187">
    <property type="entry name" value="CTDL_fold"/>
</dbReference>
<evidence type="ECO:0000313" key="8">
    <source>
        <dbReference type="RefSeq" id="XP_023581589.1"/>
    </source>
</evidence>
<dbReference type="Gene3D" id="3.10.100.10">
    <property type="entry name" value="Mannose-Binding Protein A, subunit A"/>
    <property type="match status" value="1"/>
</dbReference>
<evidence type="ECO:0000256" key="3">
    <source>
        <dbReference type="ARBA" id="ARBA00022968"/>
    </source>
</evidence>
<dbReference type="SUPFAM" id="SSF56436">
    <property type="entry name" value="C-type lectin-like"/>
    <property type="match status" value="1"/>
</dbReference>
<dbReference type="PANTHER" id="PTHR22800">
    <property type="entry name" value="C-TYPE LECTIN PROTEINS"/>
    <property type="match status" value="1"/>
</dbReference>
<dbReference type="STRING" id="127582.A0A2Y9QQD4"/>
<dbReference type="GO" id="GO:0002223">
    <property type="term" value="P:stimulatory C-type lectin receptor signaling pathway"/>
    <property type="evidence" value="ECO:0007669"/>
    <property type="project" value="TreeGrafter"/>
</dbReference>
<dbReference type="InterPro" id="IPR050919">
    <property type="entry name" value="NKG2/CD94_NK_receptors"/>
</dbReference>
<organism evidence="7 8">
    <name type="scientific">Trichechus manatus latirostris</name>
    <name type="common">Florida manatee</name>
    <dbReference type="NCBI Taxonomy" id="127582"/>
    <lineage>
        <taxon>Eukaryota</taxon>
        <taxon>Metazoa</taxon>
        <taxon>Chordata</taxon>
        <taxon>Craniata</taxon>
        <taxon>Vertebrata</taxon>
        <taxon>Euteleostomi</taxon>
        <taxon>Mammalia</taxon>
        <taxon>Eutheria</taxon>
        <taxon>Afrotheria</taxon>
        <taxon>Sirenia</taxon>
        <taxon>Trichechidae</taxon>
        <taxon>Trichechus</taxon>
    </lineage>
</organism>
<keyword evidence="4 6" id="KW-1133">Transmembrane helix</keyword>
<evidence type="ECO:0000256" key="5">
    <source>
        <dbReference type="ARBA" id="ARBA00023136"/>
    </source>
</evidence>
<accession>A0A2Y9QQD4</accession>
<keyword evidence="3" id="KW-0735">Signal-anchor</keyword>
<evidence type="ECO:0000256" key="6">
    <source>
        <dbReference type="SAM" id="Phobius"/>
    </source>
</evidence>
<proteinExistence type="predicted"/>
<protein>
    <submittedName>
        <fullName evidence="8">NKG2-A/NKG2-B type II integral membrane protein-like</fullName>
    </submittedName>
</protein>
<name>A0A2Y9QQD4_TRIMA</name>
<evidence type="ECO:0000313" key="7">
    <source>
        <dbReference type="Proteomes" id="UP000248480"/>
    </source>
</evidence>
<reference evidence="8" key="1">
    <citation type="submission" date="2025-08" db="UniProtKB">
        <authorList>
            <consortium name="RefSeq"/>
        </authorList>
    </citation>
    <scope>IDENTIFICATION</scope>
</reference>
<gene>
    <name evidence="8" type="primary">LOC111819379</name>
</gene>
<dbReference type="KEGG" id="tmu:111819379"/>
<dbReference type="GeneID" id="111819379"/>
<dbReference type="Proteomes" id="UP000248480">
    <property type="component" value="Unplaced"/>
</dbReference>
<dbReference type="InParanoid" id="A0A2Y9QQD4"/>
<dbReference type="RefSeq" id="XP_023581589.1">
    <property type="nucleotide sequence ID" value="XM_023725821.1"/>
</dbReference>
<dbReference type="GO" id="GO:0045954">
    <property type="term" value="P:positive regulation of natural killer cell mediated cytotoxicity"/>
    <property type="evidence" value="ECO:0007669"/>
    <property type="project" value="TreeGrafter"/>
</dbReference>
<evidence type="ECO:0000256" key="4">
    <source>
        <dbReference type="ARBA" id="ARBA00022989"/>
    </source>
</evidence>
<keyword evidence="5 6" id="KW-0472">Membrane</keyword>
<dbReference type="PANTHER" id="PTHR22800:SF242">
    <property type="entry name" value="NKG2-A_NKG2-B TYPE II INTEGRAL MEMBRANE PROTEIN"/>
    <property type="match status" value="1"/>
</dbReference>
<dbReference type="AlphaFoldDB" id="A0A2Y9QQD4"/>
<feature type="transmembrane region" description="Helical" evidence="6">
    <location>
        <begin position="79"/>
        <end position="101"/>
    </location>
</feature>
<evidence type="ECO:0000256" key="1">
    <source>
        <dbReference type="ARBA" id="ARBA00004606"/>
    </source>
</evidence>
<sequence length="183" mass="20932">MSNQRVIYSQVKLAEYPKRQQTKPRSKNSCSISDSEQQITSVGRKLHNAAQDLQGNDKKSHCKDFPAPPGRLIAGVLRLLCLALMVGVITMTITVITPYSVKSEQNNSSPIKRTEKGDHCGRCPKAWFMYSNNCYYISTEKKSWKESRLECASKKSNLLYIDNEEEKVRFLNVSNILWKVYFS</sequence>
<keyword evidence="7" id="KW-1185">Reference proteome</keyword>
<keyword evidence="2 6" id="KW-0812">Transmembrane</keyword>